<name>A0A814H7W6_9BILA</name>
<dbReference type="GO" id="GO:0003723">
    <property type="term" value="F:RNA binding"/>
    <property type="evidence" value="ECO:0007669"/>
    <property type="project" value="TreeGrafter"/>
</dbReference>
<gene>
    <name evidence="2" type="ORF">PYM288_LOCUS14856</name>
</gene>
<dbReference type="GO" id="GO:0000380">
    <property type="term" value="P:alternative mRNA splicing, via spliceosome"/>
    <property type="evidence" value="ECO:0007669"/>
    <property type="project" value="TreeGrafter"/>
</dbReference>
<evidence type="ECO:0000259" key="1">
    <source>
        <dbReference type="Pfam" id="PF21355"/>
    </source>
</evidence>
<proteinExistence type="predicted"/>
<evidence type="ECO:0000313" key="3">
    <source>
        <dbReference type="Proteomes" id="UP000663854"/>
    </source>
</evidence>
<dbReference type="PANTHER" id="PTHR12381">
    <property type="entry name" value="HETEROGENEOUS NUCLEAR RIBONUCLEOPROTEIN U FAMILY MEMBER"/>
    <property type="match status" value="1"/>
</dbReference>
<protein>
    <recommendedName>
        <fullName evidence="1">TRAF1-6 MATH domain-containing protein</fullName>
    </recommendedName>
</protein>
<dbReference type="AlphaFoldDB" id="A0A814H7W6"/>
<dbReference type="EMBL" id="CAJNOH010000340">
    <property type="protein sequence ID" value="CAF1005930.1"/>
    <property type="molecule type" value="Genomic_DNA"/>
</dbReference>
<dbReference type="InterPro" id="IPR049342">
    <property type="entry name" value="TRAF1-6_MATH_dom"/>
</dbReference>
<dbReference type="InterPro" id="IPR008974">
    <property type="entry name" value="TRAF-like"/>
</dbReference>
<dbReference type="Proteomes" id="UP000663854">
    <property type="component" value="Unassembled WGS sequence"/>
</dbReference>
<dbReference type="InterPro" id="IPR013320">
    <property type="entry name" value="ConA-like_dom_sf"/>
</dbReference>
<dbReference type="Pfam" id="PF21355">
    <property type="entry name" value="TRAF-mep_MATH"/>
    <property type="match status" value="1"/>
</dbReference>
<reference evidence="2" key="1">
    <citation type="submission" date="2021-02" db="EMBL/GenBank/DDBJ databases">
        <authorList>
            <person name="Nowell W R."/>
        </authorList>
    </citation>
    <scope>NUCLEOTIDE SEQUENCE</scope>
</reference>
<evidence type="ECO:0000313" key="2">
    <source>
        <dbReference type="EMBL" id="CAF1005930.1"/>
    </source>
</evidence>
<accession>A0A814H7W6</accession>
<dbReference type="SUPFAM" id="SSF49899">
    <property type="entry name" value="Concanavalin A-like lectins/glucanases"/>
    <property type="match status" value="1"/>
</dbReference>
<comment type="caution">
    <text evidence="2">The sequence shown here is derived from an EMBL/GenBank/DDBJ whole genome shotgun (WGS) entry which is preliminary data.</text>
</comment>
<dbReference type="GO" id="GO:0005634">
    <property type="term" value="C:nucleus"/>
    <property type="evidence" value="ECO:0007669"/>
    <property type="project" value="TreeGrafter"/>
</dbReference>
<dbReference type="SUPFAM" id="SSF49599">
    <property type="entry name" value="TRAF domain-like"/>
    <property type="match status" value="1"/>
</dbReference>
<dbReference type="Gene3D" id="2.60.210.10">
    <property type="entry name" value="Apoptosis, Tumor Necrosis Factor Receptor Associated Protein 2, Chain A"/>
    <property type="match status" value="1"/>
</dbReference>
<dbReference type="PANTHER" id="PTHR12381:SF56">
    <property type="entry name" value="B30.2_SPRY DOMAIN-CONTAINING PROTEIN-RELATED"/>
    <property type="match status" value="1"/>
</dbReference>
<organism evidence="2 3">
    <name type="scientific">Rotaria sordida</name>
    <dbReference type="NCBI Taxonomy" id="392033"/>
    <lineage>
        <taxon>Eukaryota</taxon>
        <taxon>Metazoa</taxon>
        <taxon>Spiralia</taxon>
        <taxon>Gnathifera</taxon>
        <taxon>Rotifera</taxon>
        <taxon>Eurotatoria</taxon>
        <taxon>Bdelloidea</taxon>
        <taxon>Philodinida</taxon>
        <taxon>Philodinidae</taxon>
        <taxon>Rotaria</taxon>
    </lineage>
</organism>
<feature type="domain" description="TRAF1-6 MATH" evidence="1">
    <location>
        <begin position="168"/>
        <end position="234"/>
    </location>
</feature>
<sequence>MQLICCGARICAACGISKLQQLSQCPFCEESGIPEARDDKGFRRELEGLSINCPRCNDQSFRLFKDLPTHLNDKHCDLECESCDEKFIFPQQITKHQQETCRKRIVCCPLDFVGCSKEVRYDEMVQHYLNNQHQRCLMLFIKRVFPKSFQGQAMSILPPFFDEHNGQVVQSEPIQTSQSGYKLAISCGIFVDEQNKKRYVSISFIILPGEFDPILSWPFRFPVTIKYVNSFSIEDLRSSFDNKYNKENNESNDCHPLHNDVILDVYNCDLTMIVKHDCLRGKSMIDNGLCSLWSGVRVTYGINQRRGAFQIKILHHLHSSDLLHNGITYGIRVDWLTNESDESLSYGYEETGYLVDDIITCYANFESECGNILLSFAKNDLNIELEYRINYEDIHSGRLFSHIFIKNLSFQINFGQLNTKYFLQSNFRLINDYDEDERIRGRLDPSSKQECENNNCDCYYKIIDRATKCLKIMFDLASSQKRNFIIDQTNVYGNNRRRKMSLFYGFYR</sequence>